<name>A0ABW7GSI3_9BURK</name>
<feature type="domain" description="Transposase IS110-like N-terminal" evidence="1">
    <location>
        <begin position="6"/>
        <end position="145"/>
    </location>
</feature>
<dbReference type="PANTHER" id="PTHR33055:SF15">
    <property type="entry name" value="TRANSPOSASE-RELATED"/>
    <property type="match status" value="1"/>
</dbReference>
<evidence type="ECO:0000259" key="1">
    <source>
        <dbReference type="Pfam" id="PF01548"/>
    </source>
</evidence>
<dbReference type="EMBL" id="JBIGHX010000018">
    <property type="protein sequence ID" value="MFG6464947.1"/>
    <property type="molecule type" value="Genomic_DNA"/>
</dbReference>
<evidence type="ECO:0000259" key="2">
    <source>
        <dbReference type="Pfam" id="PF02371"/>
    </source>
</evidence>
<comment type="caution">
    <text evidence="3">The sequence shown here is derived from an EMBL/GenBank/DDBJ whole genome shotgun (WGS) entry which is preliminary data.</text>
</comment>
<evidence type="ECO:0000313" key="3">
    <source>
        <dbReference type="EMBL" id="MFG6464947.1"/>
    </source>
</evidence>
<dbReference type="InterPro" id="IPR002525">
    <property type="entry name" value="Transp_IS110-like_N"/>
</dbReference>
<feature type="domain" description="Transposase IS116/IS110/IS902 C-terminal" evidence="2">
    <location>
        <begin position="217"/>
        <end position="298"/>
    </location>
</feature>
<evidence type="ECO:0000313" key="4">
    <source>
        <dbReference type="Proteomes" id="UP001606302"/>
    </source>
</evidence>
<accession>A0ABW7GSI3</accession>
<keyword evidence="4" id="KW-1185">Reference proteome</keyword>
<dbReference type="InterPro" id="IPR047650">
    <property type="entry name" value="Transpos_IS110"/>
</dbReference>
<dbReference type="RefSeq" id="WP_394514697.1">
    <property type="nucleotide sequence ID" value="NZ_JBIGHX010000018.1"/>
</dbReference>
<reference evidence="3 4" key="1">
    <citation type="submission" date="2024-08" db="EMBL/GenBank/DDBJ databases">
        <authorList>
            <person name="Lu H."/>
        </authorList>
    </citation>
    <scope>NUCLEOTIDE SEQUENCE [LARGE SCALE GENOMIC DNA]</scope>
    <source>
        <strain evidence="3 4">DXS20W</strain>
    </source>
</reference>
<dbReference type="Pfam" id="PF02371">
    <property type="entry name" value="Transposase_20"/>
    <property type="match status" value="1"/>
</dbReference>
<protein>
    <submittedName>
        <fullName evidence="3">IS110 family transposase</fullName>
    </submittedName>
</protein>
<feature type="non-terminal residue" evidence="3">
    <location>
        <position position="301"/>
    </location>
</feature>
<dbReference type="InterPro" id="IPR003346">
    <property type="entry name" value="Transposase_20"/>
</dbReference>
<dbReference type="NCBIfam" id="NF033542">
    <property type="entry name" value="transpos_IS110"/>
    <property type="match status" value="1"/>
</dbReference>
<sequence length="301" mass="33712">MELYAAIDLHSNNSVLCVLDETDRIVFSKRLPNDLVKIKQALRGCPGVVRGVAVESTYNWYWLVDGLQDAGFTLHLVNTCAVKQYDGLKHSSDADDARHLAHLLRLGILPTGHIYPREQRALRDLLRKRSQLVRQRTSQVLSMQNLTARNLGAHASGNEIKRWTDDDIAAMPMLPQQRLALMTNRAVMACLDEQVRRLESAILGQARSFDPLCEDFQALLSVPGIGKTLALTIALEAGDMNRFASPGNFASYARAVDSRRESNGKKKGEGNAKCGNKHLAWAFIEAAHFAVRYDETIRRWF</sequence>
<gene>
    <name evidence="3" type="ORF">ACG04Q_25525</name>
</gene>
<dbReference type="Pfam" id="PF01548">
    <property type="entry name" value="DEDD_Tnp_IS110"/>
    <property type="match status" value="1"/>
</dbReference>
<organism evidence="3 4">
    <name type="scientific">Pelomonas lactea</name>
    <dbReference type="NCBI Taxonomy" id="3299030"/>
    <lineage>
        <taxon>Bacteria</taxon>
        <taxon>Pseudomonadati</taxon>
        <taxon>Pseudomonadota</taxon>
        <taxon>Betaproteobacteria</taxon>
        <taxon>Burkholderiales</taxon>
        <taxon>Sphaerotilaceae</taxon>
        <taxon>Roseateles</taxon>
    </lineage>
</organism>
<proteinExistence type="predicted"/>
<dbReference type="PANTHER" id="PTHR33055">
    <property type="entry name" value="TRANSPOSASE FOR INSERTION SEQUENCE ELEMENT IS1111A"/>
    <property type="match status" value="1"/>
</dbReference>
<dbReference type="Proteomes" id="UP001606302">
    <property type="component" value="Unassembled WGS sequence"/>
</dbReference>